<name>A0ABQ9U4R7_SAGOE</name>
<organism evidence="3 4">
    <name type="scientific">Saguinus oedipus</name>
    <name type="common">Cotton-top tamarin</name>
    <name type="synonym">Oedipomidas oedipus</name>
    <dbReference type="NCBI Taxonomy" id="9490"/>
    <lineage>
        <taxon>Eukaryota</taxon>
        <taxon>Metazoa</taxon>
        <taxon>Chordata</taxon>
        <taxon>Craniata</taxon>
        <taxon>Vertebrata</taxon>
        <taxon>Euteleostomi</taxon>
        <taxon>Mammalia</taxon>
        <taxon>Eutheria</taxon>
        <taxon>Euarchontoglires</taxon>
        <taxon>Primates</taxon>
        <taxon>Haplorrhini</taxon>
        <taxon>Platyrrhini</taxon>
        <taxon>Cebidae</taxon>
        <taxon>Callitrichinae</taxon>
        <taxon>Saguinus</taxon>
    </lineage>
</organism>
<dbReference type="PROSITE" id="PS51450">
    <property type="entry name" value="LRR"/>
    <property type="match status" value="1"/>
</dbReference>
<keyword evidence="2" id="KW-0677">Repeat</keyword>
<dbReference type="InterPro" id="IPR050541">
    <property type="entry name" value="LRR_TM_domain-containing"/>
</dbReference>
<dbReference type="Pfam" id="PF13855">
    <property type="entry name" value="LRR_8"/>
    <property type="match status" value="1"/>
</dbReference>
<gene>
    <name evidence="3" type="ORF">P7K49_028549</name>
</gene>
<comment type="caution">
    <text evidence="3">The sequence shown here is derived from an EMBL/GenBank/DDBJ whole genome shotgun (WGS) entry which is preliminary data.</text>
</comment>
<dbReference type="PANTHER" id="PTHR24369:SF154">
    <property type="entry name" value="LEUCINE-RICH REPEAT-CONTAINING 4.1"/>
    <property type="match status" value="1"/>
</dbReference>
<dbReference type="InterPro" id="IPR003591">
    <property type="entry name" value="Leu-rich_rpt_typical-subtyp"/>
</dbReference>
<dbReference type="PANTHER" id="PTHR24369">
    <property type="entry name" value="ANTIGEN BSP, PUTATIVE-RELATED"/>
    <property type="match status" value="1"/>
</dbReference>
<evidence type="ECO:0000313" key="3">
    <source>
        <dbReference type="EMBL" id="KAK2092021.1"/>
    </source>
</evidence>
<dbReference type="Proteomes" id="UP001266305">
    <property type="component" value="Unassembled WGS sequence"/>
</dbReference>
<keyword evidence="4" id="KW-1185">Reference proteome</keyword>
<reference evidence="3 4" key="1">
    <citation type="submission" date="2023-05" db="EMBL/GenBank/DDBJ databases">
        <title>B98-5 Cell Line De Novo Hybrid Assembly: An Optical Mapping Approach.</title>
        <authorList>
            <person name="Kananen K."/>
            <person name="Auerbach J.A."/>
            <person name="Kautto E."/>
            <person name="Blachly J.S."/>
        </authorList>
    </citation>
    <scope>NUCLEOTIDE SEQUENCE [LARGE SCALE GENOMIC DNA]</scope>
    <source>
        <strain evidence="3">B95-8</strain>
        <tissue evidence="3">Cell line</tissue>
    </source>
</reference>
<proteinExistence type="predicted"/>
<accession>A0ABQ9U4R7</accession>
<dbReference type="InterPro" id="IPR032675">
    <property type="entry name" value="LRR_dom_sf"/>
</dbReference>
<protein>
    <submittedName>
        <fullName evidence="3">Uncharacterized protein</fullName>
    </submittedName>
</protein>
<evidence type="ECO:0000256" key="1">
    <source>
        <dbReference type="ARBA" id="ARBA00022614"/>
    </source>
</evidence>
<sequence length="203" mass="22589">MPRIPGDAELLTCHATKLLWQVTAPPHLDLGVQLTAQVDFVCSCGCGRLSRAPELPLSPRSCGYSLQHPVPQPHGEQHPDVQADTFRQLHHLEVLHLNTLELFHIWLTVISSGAFEYLSKLRELWLHNNAIESIPSYSFNWVPSLLCLDLGELKKLEYISEGAFEGLLNLKYLNLGMGNIKGTPNLTPLVGLEELEVSGELLP</sequence>
<dbReference type="InterPro" id="IPR001611">
    <property type="entry name" value="Leu-rich_rpt"/>
</dbReference>
<keyword evidence="1" id="KW-0433">Leucine-rich repeat</keyword>
<dbReference type="SUPFAM" id="SSF52058">
    <property type="entry name" value="L domain-like"/>
    <property type="match status" value="1"/>
</dbReference>
<dbReference type="EMBL" id="JASSZA010000015">
    <property type="protein sequence ID" value="KAK2092021.1"/>
    <property type="molecule type" value="Genomic_DNA"/>
</dbReference>
<evidence type="ECO:0000313" key="4">
    <source>
        <dbReference type="Proteomes" id="UP001266305"/>
    </source>
</evidence>
<dbReference type="Gene3D" id="3.80.10.10">
    <property type="entry name" value="Ribonuclease Inhibitor"/>
    <property type="match status" value="1"/>
</dbReference>
<evidence type="ECO:0000256" key="2">
    <source>
        <dbReference type="ARBA" id="ARBA00022737"/>
    </source>
</evidence>
<dbReference type="SMART" id="SM00369">
    <property type="entry name" value="LRR_TYP"/>
    <property type="match status" value="1"/>
</dbReference>